<accession>A0A2N5XTS2</accession>
<keyword evidence="8" id="KW-1185">Reference proteome</keyword>
<comment type="similarity">
    <text evidence="1">Belongs to the metallo-beta-lactamase superfamily.</text>
</comment>
<organism evidence="7 8">
    <name type="scientific">Cohaesibacter celericrescens</name>
    <dbReference type="NCBI Taxonomy" id="2067669"/>
    <lineage>
        <taxon>Bacteria</taxon>
        <taxon>Pseudomonadati</taxon>
        <taxon>Pseudomonadota</taxon>
        <taxon>Alphaproteobacteria</taxon>
        <taxon>Hyphomicrobiales</taxon>
        <taxon>Cohaesibacteraceae</taxon>
    </lineage>
</organism>
<evidence type="ECO:0000256" key="5">
    <source>
        <dbReference type="SAM" id="SignalP"/>
    </source>
</evidence>
<dbReference type="Proteomes" id="UP000234881">
    <property type="component" value="Unassembled WGS sequence"/>
</dbReference>
<dbReference type="RefSeq" id="WP_101533218.1">
    <property type="nucleotide sequence ID" value="NZ_PKUQ01000014.1"/>
</dbReference>
<dbReference type="SMART" id="SM00849">
    <property type="entry name" value="Lactamase_B"/>
    <property type="match status" value="1"/>
</dbReference>
<dbReference type="PANTHER" id="PTHR42978">
    <property type="entry name" value="QUORUM-QUENCHING LACTONASE YTNP-RELATED-RELATED"/>
    <property type="match status" value="1"/>
</dbReference>
<evidence type="ECO:0000313" key="7">
    <source>
        <dbReference type="EMBL" id="PLW77845.1"/>
    </source>
</evidence>
<dbReference type="InterPro" id="IPR001279">
    <property type="entry name" value="Metallo-B-lactamas"/>
</dbReference>
<keyword evidence="3 7" id="KW-0378">Hydrolase</keyword>
<comment type="caution">
    <text evidence="7">The sequence shown here is derived from an EMBL/GenBank/DDBJ whole genome shotgun (WGS) entry which is preliminary data.</text>
</comment>
<evidence type="ECO:0000256" key="2">
    <source>
        <dbReference type="ARBA" id="ARBA00022723"/>
    </source>
</evidence>
<dbReference type="InterPro" id="IPR006311">
    <property type="entry name" value="TAT_signal"/>
</dbReference>
<dbReference type="CDD" id="cd07720">
    <property type="entry name" value="OPHC2-like_MBL-fold"/>
    <property type="match status" value="1"/>
</dbReference>
<feature type="chain" id="PRO_5014989140" evidence="5">
    <location>
        <begin position="29"/>
        <end position="308"/>
    </location>
</feature>
<dbReference type="AlphaFoldDB" id="A0A2N5XTS2"/>
<sequence length="308" mass="34154">MTTTRRDFIKKTAAVAASIMMSPLPVWARNSLSLGELQIDTLHDGHLVLPGDFILGPMPQEELLPILQRYHLSRKSLSPECNMTLIRDGERTILFDVGSGSGFQPTAGKGLEALEALDLEPDDVTHVVFTHAHPDHLWGLLDDFDDPMFPNATHMIGKTEWDYWMDPNTVNTIDASRTAFAVGAQRRLEVIEDAITFFKDDEEILPGIASRATFGHTPGHMSFEVRSGTDSVMIVGDAIGNHHVAFERPQWQSGSDQDMEIAAKARTMLLDRIATEKMQLIGFHLPNGGLGRAEKTSDGYRFIEEDAS</sequence>
<feature type="signal peptide" evidence="5">
    <location>
        <begin position="1"/>
        <end position="28"/>
    </location>
</feature>
<dbReference type="InterPro" id="IPR019546">
    <property type="entry name" value="TAT_signal_bac_arc"/>
</dbReference>
<evidence type="ECO:0000313" key="8">
    <source>
        <dbReference type="Proteomes" id="UP000234881"/>
    </source>
</evidence>
<dbReference type="SUPFAM" id="SSF56281">
    <property type="entry name" value="Metallo-hydrolase/oxidoreductase"/>
    <property type="match status" value="1"/>
</dbReference>
<keyword evidence="5" id="KW-0732">Signal</keyword>
<dbReference type="GO" id="GO:0016787">
    <property type="term" value="F:hydrolase activity"/>
    <property type="evidence" value="ECO:0007669"/>
    <property type="project" value="UniProtKB-KW"/>
</dbReference>
<dbReference type="PANTHER" id="PTHR42978:SF6">
    <property type="entry name" value="QUORUM-QUENCHING LACTONASE YTNP-RELATED"/>
    <property type="match status" value="1"/>
</dbReference>
<name>A0A2N5XTS2_9HYPH</name>
<keyword evidence="4" id="KW-0862">Zinc</keyword>
<dbReference type="Gene3D" id="3.60.15.10">
    <property type="entry name" value="Ribonuclease Z/Hydroxyacylglutathione hydrolase-like"/>
    <property type="match status" value="1"/>
</dbReference>
<dbReference type="InterPro" id="IPR051013">
    <property type="entry name" value="MBL_superfamily_lactonases"/>
</dbReference>
<proteinExistence type="inferred from homology"/>
<dbReference type="EMBL" id="PKUQ01000014">
    <property type="protein sequence ID" value="PLW77845.1"/>
    <property type="molecule type" value="Genomic_DNA"/>
</dbReference>
<feature type="domain" description="Metallo-beta-lactamase" evidence="6">
    <location>
        <begin position="80"/>
        <end position="284"/>
    </location>
</feature>
<dbReference type="PROSITE" id="PS51318">
    <property type="entry name" value="TAT"/>
    <property type="match status" value="1"/>
</dbReference>
<evidence type="ECO:0000256" key="1">
    <source>
        <dbReference type="ARBA" id="ARBA00007749"/>
    </source>
</evidence>
<dbReference type="Pfam" id="PF00753">
    <property type="entry name" value="Lactamase_B"/>
    <property type="match status" value="1"/>
</dbReference>
<protein>
    <submittedName>
        <fullName evidence="7">MBL fold metallo-hydrolase</fullName>
    </submittedName>
</protein>
<evidence type="ECO:0000259" key="6">
    <source>
        <dbReference type="SMART" id="SM00849"/>
    </source>
</evidence>
<dbReference type="GO" id="GO:0046872">
    <property type="term" value="F:metal ion binding"/>
    <property type="evidence" value="ECO:0007669"/>
    <property type="project" value="UniProtKB-KW"/>
</dbReference>
<keyword evidence="2" id="KW-0479">Metal-binding</keyword>
<gene>
    <name evidence="7" type="ORF">C0081_07605</name>
</gene>
<evidence type="ECO:0000256" key="4">
    <source>
        <dbReference type="ARBA" id="ARBA00022833"/>
    </source>
</evidence>
<dbReference type="InterPro" id="IPR036866">
    <property type="entry name" value="RibonucZ/Hydroxyglut_hydro"/>
</dbReference>
<dbReference type="OrthoDB" id="9773738at2"/>
<dbReference type="NCBIfam" id="TIGR01409">
    <property type="entry name" value="TAT_signal_seq"/>
    <property type="match status" value="1"/>
</dbReference>
<reference evidence="7 8" key="1">
    <citation type="submission" date="2018-01" db="EMBL/GenBank/DDBJ databases">
        <title>The draft genome sequence of Cohaesibacter sp. H1304.</title>
        <authorList>
            <person name="Wang N.-N."/>
            <person name="Du Z.-J."/>
        </authorList>
    </citation>
    <scope>NUCLEOTIDE SEQUENCE [LARGE SCALE GENOMIC DNA]</scope>
    <source>
        <strain evidence="7 8">H1304</strain>
    </source>
</reference>
<evidence type="ECO:0000256" key="3">
    <source>
        <dbReference type="ARBA" id="ARBA00022801"/>
    </source>
</evidence>